<reference evidence="1 2" key="2">
    <citation type="journal article" date="2017" name="Nature">
        <title>The Apostasia genome and the evolution of orchids.</title>
        <authorList>
            <person name="Zhang G.Q."/>
            <person name="Liu K.W."/>
            <person name="Li Z."/>
            <person name="Lohaus R."/>
            <person name="Hsiao Y.Y."/>
            <person name="Niu S.C."/>
            <person name="Wang J.Y."/>
            <person name="Lin Y.C."/>
            <person name="Xu Q."/>
            <person name="Chen L.J."/>
            <person name="Yoshida K."/>
            <person name="Fujiwara S."/>
            <person name="Wang Z.W."/>
            <person name="Zhang Y.Q."/>
            <person name="Mitsuda N."/>
            <person name="Wang M."/>
            <person name="Liu G.H."/>
            <person name="Pecoraro L."/>
            <person name="Huang H.X."/>
            <person name="Xiao X.J."/>
            <person name="Lin M."/>
            <person name="Wu X.Y."/>
            <person name="Wu W.L."/>
            <person name="Chen Y.Y."/>
            <person name="Chang S.B."/>
            <person name="Sakamoto S."/>
            <person name="Ohme-Takagi M."/>
            <person name="Yagi M."/>
            <person name="Zeng S.J."/>
            <person name="Shen C.Y."/>
            <person name="Yeh C.M."/>
            <person name="Luo Y.B."/>
            <person name="Tsai W.C."/>
            <person name="Van de Peer Y."/>
            <person name="Liu Z.J."/>
        </authorList>
    </citation>
    <scope>NUCLEOTIDE SEQUENCE [LARGE SCALE GENOMIC DNA]</scope>
    <source>
        <tissue evidence="1">The whole plant</tissue>
    </source>
</reference>
<organism evidence="1 2">
    <name type="scientific">Dendrobium catenatum</name>
    <dbReference type="NCBI Taxonomy" id="906689"/>
    <lineage>
        <taxon>Eukaryota</taxon>
        <taxon>Viridiplantae</taxon>
        <taxon>Streptophyta</taxon>
        <taxon>Embryophyta</taxon>
        <taxon>Tracheophyta</taxon>
        <taxon>Spermatophyta</taxon>
        <taxon>Magnoliopsida</taxon>
        <taxon>Liliopsida</taxon>
        <taxon>Asparagales</taxon>
        <taxon>Orchidaceae</taxon>
        <taxon>Epidendroideae</taxon>
        <taxon>Malaxideae</taxon>
        <taxon>Dendrobiinae</taxon>
        <taxon>Dendrobium</taxon>
    </lineage>
</organism>
<proteinExistence type="predicted"/>
<accession>A0A2I0W7R3</accession>
<keyword evidence="2" id="KW-1185">Reference proteome</keyword>
<evidence type="ECO:0000313" key="2">
    <source>
        <dbReference type="Proteomes" id="UP000233837"/>
    </source>
</evidence>
<evidence type="ECO:0000313" key="1">
    <source>
        <dbReference type="EMBL" id="PKU71699.1"/>
    </source>
</evidence>
<name>A0A2I0W7R3_9ASPA</name>
<dbReference type="EMBL" id="KZ502876">
    <property type="protein sequence ID" value="PKU71699.1"/>
    <property type="molecule type" value="Genomic_DNA"/>
</dbReference>
<gene>
    <name evidence="1" type="ORF">MA16_Dca022797</name>
</gene>
<dbReference type="Proteomes" id="UP000233837">
    <property type="component" value="Unassembled WGS sequence"/>
</dbReference>
<sequence length="186" mass="20165">MSRGPPPPTRYISCLWAAITIQEDTRNWKKNLPGGLPSYKSYELVNQVNNYSIFPVIYVVVHDDANSSRPTYDVGHLVVFDLGIVDVPVASLDPLAADLKRATVHAGYSLVVSLTIVEKSPIGIIYGDNLLDELEGKCEVNKVVNVGLSNLCITIESSLVAVMNKSMGVLALAHFVDAPISLISNN</sequence>
<dbReference type="STRING" id="906689.A0A2I0W7R3"/>
<dbReference type="AlphaFoldDB" id="A0A2I0W7R3"/>
<protein>
    <submittedName>
        <fullName evidence="1">Uncharacterized protein</fullName>
    </submittedName>
</protein>
<reference evidence="1 2" key="1">
    <citation type="journal article" date="2016" name="Sci. Rep.">
        <title>The Dendrobium catenatum Lindl. genome sequence provides insights into polysaccharide synthase, floral development and adaptive evolution.</title>
        <authorList>
            <person name="Zhang G.Q."/>
            <person name="Xu Q."/>
            <person name="Bian C."/>
            <person name="Tsai W.C."/>
            <person name="Yeh C.M."/>
            <person name="Liu K.W."/>
            <person name="Yoshida K."/>
            <person name="Zhang L.S."/>
            <person name="Chang S.B."/>
            <person name="Chen F."/>
            <person name="Shi Y."/>
            <person name="Su Y.Y."/>
            <person name="Zhang Y.Q."/>
            <person name="Chen L.J."/>
            <person name="Yin Y."/>
            <person name="Lin M."/>
            <person name="Huang H."/>
            <person name="Deng H."/>
            <person name="Wang Z.W."/>
            <person name="Zhu S.L."/>
            <person name="Zhao X."/>
            <person name="Deng C."/>
            <person name="Niu S.C."/>
            <person name="Huang J."/>
            <person name="Wang M."/>
            <person name="Liu G.H."/>
            <person name="Yang H.J."/>
            <person name="Xiao X.J."/>
            <person name="Hsiao Y.Y."/>
            <person name="Wu W.L."/>
            <person name="Chen Y.Y."/>
            <person name="Mitsuda N."/>
            <person name="Ohme-Takagi M."/>
            <person name="Luo Y.B."/>
            <person name="Van de Peer Y."/>
            <person name="Liu Z.J."/>
        </authorList>
    </citation>
    <scope>NUCLEOTIDE SEQUENCE [LARGE SCALE GENOMIC DNA]</scope>
    <source>
        <tissue evidence="1">The whole plant</tissue>
    </source>
</reference>